<evidence type="ECO:0000256" key="1">
    <source>
        <dbReference type="ARBA" id="ARBA00004120"/>
    </source>
</evidence>
<dbReference type="SMART" id="SM00220">
    <property type="entry name" value="S_TKc"/>
    <property type="match status" value="1"/>
</dbReference>
<dbReference type="FunFam" id="3.30.200.20:FF:000256">
    <property type="entry name" value="cyclin-dependent kinase 10 isoform X2"/>
    <property type="match status" value="1"/>
</dbReference>
<dbReference type="GO" id="GO:0005524">
    <property type="term" value="F:ATP binding"/>
    <property type="evidence" value="ECO:0007669"/>
    <property type="project" value="UniProtKB-UniRule"/>
</dbReference>
<evidence type="ECO:0000313" key="19">
    <source>
        <dbReference type="EMBL" id="RXM29557.1"/>
    </source>
</evidence>
<dbReference type="PROSITE" id="PS00107">
    <property type="entry name" value="PROTEIN_KINASE_ATP"/>
    <property type="match status" value="1"/>
</dbReference>
<accession>A0A444U300</accession>
<comment type="subunit">
    <text evidence="14">Heterodimer with CCNQ, the interaction is required for kinase activity. Interacts with ETS2. Interacts with PRK2.</text>
</comment>
<dbReference type="GO" id="GO:0005634">
    <property type="term" value="C:nucleus"/>
    <property type="evidence" value="ECO:0007669"/>
    <property type="project" value="TreeGrafter"/>
</dbReference>
<protein>
    <recommendedName>
        <fullName evidence="15">Cyclin-dependent kinase 10</fullName>
    </recommendedName>
    <alternativeName>
        <fullName evidence="16">Cell division protein kinase 10</fullName>
    </alternativeName>
</protein>
<keyword evidence="12" id="KW-0966">Cell projection</keyword>
<dbReference type="InterPro" id="IPR000719">
    <property type="entry name" value="Prot_kinase_dom"/>
</dbReference>
<dbReference type="InterPro" id="IPR050108">
    <property type="entry name" value="CDK"/>
</dbReference>
<evidence type="ECO:0000256" key="15">
    <source>
        <dbReference type="ARBA" id="ARBA00069133"/>
    </source>
</evidence>
<name>A0A444U300_ACIRT</name>
<dbReference type="Gene3D" id="1.10.510.10">
    <property type="entry name" value="Transferase(Phosphotransferase) domain 1"/>
    <property type="match status" value="1"/>
</dbReference>
<feature type="domain" description="Protein kinase" evidence="18">
    <location>
        <begin position="41"/>
        <end position="335"/>
    </location>
</feature>
<dbReference type="InterPro" id="IPR011009">
    <property type="entry name" value="Kinase-like_dom_sf"/>
</dbReference>
<dbReference type="PANTHER" id="PTHR24056:SF508">
    <property type="entry name" value="CYCLIN-DEPENDENT KINASE 10"/>
    <property type="match status" value="1"/>
</dbReference>
<evidence type="ECO:0000256" key="14">
    <source>
        <dbReference type="ARBA" id="ARBA00064010"/>
    </source>
</evidence>
<dbReference type="FunFam" id="1.10.510.10:FF:000289">
    <property type="entry name" value="cyclin-dependent kinase 10 isoform X2"/>
    <property type="match status" value="1"/>
</dbReference>
<keyword evidence="6" id="KW-0808">Transferase</keyword>
<feature type="binding site" evidence="17">
    <location>
        <position position="70"/>
    </location>
    <ligand>
        <name>ATP</name>
        <dbReference type="ChEBI" id="CHEBI:30616"/>
    </ligand>
</feature>
<evidence type="ECO:0000256" key="2">
    <source>
        <dbReference type="ARBA" id="ARBA00006485"/>
    </source>
</evidence>
<evidence type="ECO:0000256" key="3">
    <source>
        <dbReference type="ARBA" id="ARBA00022490"/>
    </source>
</evidence>
<dbReference type="SUPFAM" id="SSF51735">
    <property type="entry name" value="NAD(P)-binding Rossmann-fold domains"/>
    <property type="match status" value="1"/>
</dbReference>
<keyword evidence="5" id="KW-0597">Phosphoprotein</keyword>
<dbReference type="GO" id="GO:0007346">
    <property type="term" value="P:regulation of mitotic cell cycle"/>
    <property type="evidence" value="ECO:0007669"/>
    <property type="project" value="InterPro"/>
</dbReference>
<keyword evidence="20" id="KW-1185">Reference proteome</keyword>
<dbReference type="Gene3D" id="3.40.50.720">
    <property type="entry name" value="NAD(P)-binding Rossmann-like Domain"/>
    <property type="match status" value="1"/>
</dbReference>
<dbReference type="Gene3D" id="3.30.200.20">
    <property type="entry name" value="Phosphorylase Kinase, domain 1"/>
    <property type="match status" value="1"/>
</dbReference>
<dbReference type="InterPro" id="IPR008271">
    <property type="entry name" value="Ser/Thr_kinase_AS"/>
</dbReference>
<dbReference type="SUPFAM" id="SSF56112">
    <property type="entry name" value="Protein kinase-like (PK-like)"/>
    <property type="match status" value="1"/>
</dbReference>
<comment type="caution">
    <text evidence="19">The sequence shown here is derived from an EMBL/GenBank/DDBJ whole genome shotgun (WGS) entry which is preliminary data.</text>
</comment>
<evidence type="ECO:0000256" key="9">
    <source>
        <dbReference type="ARBA" id="ARBA00022794"/>
    </source>
</evidence>
<dbReference type="GO" id="GO:0004693">
    <property type="term" value="F:cyclin-dependent protein serine/threonine kinase activity"/>
    <property type="evidence" value="ECO:0007669"/>
    <property type="project" value="InterPro"/>
</dbReference>
<evidence type="ECO:0000259" key="18">
    <source>
        <dbReference type="PROSITE" id="PS50011"/>
    </source>
</evidence>
<dbReference type="Proteomes" id="UP000289886">
    <property type="component" value="Unassembled WGS sequence"/>
</dbReference>
<keyword evidence="9" id="KW-0970">Cilium biogenesis/degradation</keyword>
<dbReference type="InterPro" id="IPR036291">
    <property type="entry name" value="NAD(P)-bd_dom_sf"/>
</dbReference>
<evidence type="ECO:0000256" key="13">
    <source>
        <dbReference type="ARBA" id="ARBA00059360"/>
    </source>
</evidence>
<dbReference type="PANTHER" id="PTHR24056">
    <property type="entry name" value="CELL DIVISION PROTEIN KINASE"/>
    <property type="match status" value="1"/>
</dbReference>
<gene>
    <name evidence="19" type="ORF">EOD39_0475</name>
</gene>
<comment type="subcellular location">
    <subcellularLocation>
        <location evidence="1">Cytoplasm</location>
        <location evidence="1">Cytoskeleton</location>
        <location evidence="1">Cilium basal body</location>
    </subcellularLocation>
</comment>
<evidence type="ECO:0000256" key="4">
    <source>
        <dbReference type="ARBA" id="ARBA00022527"/>
    </source>
</evidence>
<keyword evidence="10 17" id="KW-0067">ATP-binding</keyword>
<evidence type="ECO:0000256" key="11">
    <source>
        <dbReference type="ARBA" id="ARBA00023212"/>
    </source>
</evidence>
<dbReference type="Pfam" id="PF00069">
    <property type="entry name" value="Pkinase"/>
    <property type="match status" value="1"/>
</dbReference>
<dbReference type="EMBL" id="SCEB01215439">
    <property type="protein sequence ID" value="RXM29557.1"/>
    <property type="molecule type" value="Genomic_DNA"/>
</dbReference>
<dbReference type="PROSITE" id="PS50011">
    <property type="entry name" value="PROTEIN_KINASE_DOM"/>
    <property type="match status" value="1"/>
</dbReference>
<dbReference type="AlphaFoldDB" id="A0A444U300"/>
<keyword evidence="11" id="KW-0206">Cytoskeleton</keyword>
<dbReference type="InterPro" id="IPR017441">
    <property type="entry name" value="Protein_kinase_ATP_BS"/>
</dbReference>
<comment type="function">
    <text evidence="13">Cyclin-dependent kinase that phosphorylates the transcription factor ETS2 (in vitro) and positively controls its proteasomal degradation (in cells). Involved in the regulation of actin cytoskeleton organization through the phosphorylation of actin dynamics regulators such as PKN2. Is a negative regulator of ciliogenesis through phosphorylation of PKN2 and promotion of RhoA signaling.</text>
</comment>
<evidence type="ECO:0000256" key="5">
    <source>
        <dbReference type="ARBA" id="ARBA00022553"/>
    </source>
</evidence>
<organism evidence="19 20">
    <name type="scientific">Acipenser ruthenus</name>
    <name type="common">Sterlet sturgeon</name>
    <dbReference type="NCBI Taxonomy" id="7906"/>
    <lineage>
        <taxon>Eukaryota</taxon>
        <taxon>Metazoa</taxon>
        <taxon>Chordata</taxon>
        <taxon>Craniata</taxon>
        <taxon>Vertebrata</taxon>
        <taxon>Euteleostomi</taxon>
        <taxon>Actinopterygii</taxon>
        <taxon>Chondrostei</taxon>
        <taxon>Acipenseriformes</taxon>
        <taxon>Acipenseridae</taxon>
        <taxon>Acipenser</taxon>
    </lineage>
</organism>
<evidence type="ECO:0000256" key="7">
    <source>
        <dbReference type="ARBA" id="ARBA00022741"/>
    </source>
</evidence>
<evidence type="ECO:0000256" key="10">
    <source>
        <dbReference type="ARBA" id="ARBA00022840"/>
    </source>
</evidence>
<evidence type="ECO:0000256" key="8">
    <source>
        <dbReference type="ARBA" id="ARBA00022777"/>
    </source>
</evidence>
<dbReference type="CDD" id="cd07845">
    <property type="entry name" value="STKc_CDK10"/>
    <property type="match status" value="1"/>
</dbReference>
<keyword evidence="3" id="KW-0963">Cytoplasm</keyword>
<evidence type="ECO:0000256" key="17">
    <source>
        <dbReference type="PROSITE-ProRule" id="PRU10141"/>
    </source>
</evidence>
<sequence length="555" mass="61741">MHCVSLDTGQSVLTHILKWVTVTQVNPDTTQLGNCRSVKEFEKLNRIGEGTYGIVYRARDTKSGEIVALKKVRMDKEKDGKFNLLYPALGIPISSLREINLLLKLRHPNIVELKEVVVGNHLESIFLVMGYCEQDLASLLENMQSPFSEAQVKCIILQLLKGLHYLHENFIVHRDLKVSNLLMTDKGCLKIADFGLARAYGVPLKPMTPKVVTLWYRAPELLLGTKTQTTAIDMWAVGCILAELLAHKPLLPGGSEIQQIDLIIQLLGAPNENIWPGFSKLPLAGQYSLRKQPYNNLKNKFTWLSEAGLRLLNFLFMYNPKRRATAEDSLESSYFKEKPLRFRVAVISRDGNRLEKLQNFITPSTKDHLYTLVGDVGTEEGAEAAKTSLLKSVGKVTDVVSSLGFSWWQGGPPHTQTLKELHQVLETLLLSTFTSWKAFFPLVKDNASGTYTFITGGAGERLLMPGTGFLTLGAAGALAFCQVVREEYPDVPCKLNEVKVNMGVATAERMGPGYINHLDLGEAVASLVEKRNTSHKVFSINSPADLKTVFLEEKV</sequence>
<keyword evidence="7 17" id="KW-0547">Nucleotide-binding</keyword>
<keyword evidence="4" id="KW-0723">Serine/threonine-protein kinase</keyword>
<evidence type="ECO:0000256" key="12">
    <source>
        <dbReference type="ARBA" id="ARBA00023273"/>
    </source>
</evidence>
<evidence type="ECO:0000313" key="20">
    <source>
        <dbReference type="Proteomes" id="UP000289886"/>
    </source>
</evidence>
<keyword evidence="8 19" id="KW-0418">Kinase</keyword>
<dbReference type="GO" id="GO:0030030">
    <property type="term" value="P:cell projection organization"/>
    <property type="evidence" value="ECO:0007669"/>
    <property type="project" value="UniProtKB-KW"/>
</dbReference>
<proteinExistence type="inferred from homology"/>
<dbReference type="PROSITE" id="PS00108">
    <property type="entry name" value="PROTEIN_KINASE_ST"/>
    <property type="match status" value="1"/>
</dbReference>
<comment type="similarity">
    <text evidence="2">Belongs to the protein kinase superfamily. CMGC Ser/Thr protein kinase family. CDC2/CDKX subfamily.</text>
</comment>
<evidence type="ECO:0000256" key="16">
    <source>
        <dbReference type="ARBA" id="ARBA00081094"/>
    </source>
</evidence>
<dbReference type="InterPro" id="IPR044093">
    <property type="entry name" value="STKc_CDK10"/>
</dbReference>
<evidence type="ECO:0000256" key="6">
    <source>
        <dbReference type="ARBA" id="ARBA00022679"/>
    </source>
</evidence>
<reference evidence="19 20" key="1">
    <citation type="submission" date="2019-01" db="EMBL/GenBank/DDBJ databases">
        <title>Draft Genome and Complete Hox-Cluster Characterization of the Sterlet Sturgeon (Acipenser ruthenus).</title>
        <authorList>
            <person name="Wei Q."/>
        </authorList>
    </citation>
    <scope>NUCLEOTIDE SEQUENCE [LARGE SCALE GENOMIC DNA]</scope>
    <source>
        <strain evidence="19">WHYD16114868_AA</strain>
        <tissue evidence="19">Blood</tissue>
    </source>
</reference>